<evidence type="ECO:0008006" key="3">
    <source>
        <dbReference type="Google" id="ProtNLM"/>
    </source>
</evidence>
<keyword evidence="2" id="KW-1185">Reference proteome</keyword>
<dbReference type="Proteomes" id="UP000316242">
    <property type="component" value="Unassembled WGS sequence"/>
</dbReference>
<proteinExistence type="predicted"/>
<evidence type="ECO:0000313" key="1">
    <source>
        <dbReference type="EMBL" id="GEC12749.1"/>
    </source>
</evidence>
<evidence type="ECO:0000313" key="2">
    <source>
        <dbReference type="Proteomes" id="UP000316242"/>
    </source>
</evidence>
<dbReference type="EMBL" id="BJNE01000007">
    <property type="protein sequence ID" value="GEC12749.1"/>
    <property type="molecule type" value="Genomic_DNA"/>
</dbReference>
<reference evidence="1 2" key="1">
    <citation type="submission" date="2019-06" db="EMBL/GenBank/DDBJ databases">
        <title>Whole genome shotgun sequence of Glutamicibacter nicotianae NBRC 14234.</title>
        <authorList>
            <person name="Hosoyama A."/>
            <person name="Uohara A."/>
            <person name="Ohji S."/>
            <person name="Ichikawa N."/>
        </authorList>
    </citation>
    <scope>NUCLEOTIDE SEQUENCE [LARGE SCALE GENOMIC DNA]</scope>
    <source>
        <strain evidence="1 2">NBRC 14234</strain>
    </source>
</reference>
<sequence length="78" mass="8826">MNLEITRHAKMRMERRGVTMDDVRSVINNHFMTLPGENGSTVYHGRVRDVEVICVAGIVKSGDSSTLVIKTAWKREQP</sequence>
<accession>A0ABQ0RLU7</accession>
<name>A0ABQ0RLU7_GLUNI</name>
<protein>
    <recommendedName>
        <fullName evidence="3">DUF4258 domain-containing protein</fullName>
    </recommendedName>
</protein>
<organism evidence="1 2">
    <name type="scientific">Glutamicibacter nicotianae</name>
    <name type="common">Arthrobacter nicotianae</name>
    <dbReference type="NCBI Taxonomy" id="37929"/>
    <lineage>
        <taxon>Bacteria</taxon>
        <taxon>Bacillati</taxon>
        <taxon>Actinomycetota</taxon>
        <taxon>Actinomycetes</taxon>
        <taxon>Micrococcales</taxon>
        <taxon>Micrococcaceae</taxon>
        <taxon>Glutamicibacter</taxon>
    </lineage>
</organism>
<gene>
    <name evidence="1" type="ORF">ANI01nite_19520</name>
</gene>
<comment type="caution">
    <text evidence="1">The sequence shown here is derived from an EMBL/GenBank/DDBJ whole genome shotgun (WGS) entry which is preliminary data.</text>
</comment>